<keyword evidence="6" id="KW-0805">Transcription regulation</keyword>
<dbReference type="NCBIfam" id="TIGR00498">
    <property type="entry name" value="lexA"/>
    <property type="match status" value="1"/>
</dbReference>
<keyword evidence="8" id="KW-0804">Transcription</keyword>
<dbReference type="GO" id="GO:0004252">
    <property type="term" value="F:serine-type endopeptidase activity"/>
    <property type="evidence" value="ECO:0007669"/>
    <property type="project" value="UniProtKB-EC"/>
</dbReference>
<evidence type="ECO:0000259" key="11">
    <source>
        <dbReference type="Pfam" id="PF00717"/>
    </source>
</evidence>
<dbReference type="InterPro" id="IPR015927">
    <property type="entry name" value="Peptidase_S24_S26A/B/C"/>
</dbReference>
<dbReference type="InterPro" id="IPR036390">
    <property type="entry name" value="WH_DNA-bd_sf"/>
</dbReference>
<dbReference type="GO" id="GO:0006260">
    <property type="term" value="P:DNA replication"/>
    <property type="evidence" value="ECO:0007669"/>
    <property type="project" value="UniProtKB-KW"/>
</dbReference>
<feature type="domain" description="Peptidase S24/S26A/S26B/S26C" evidence="11">
    <location>
        <begin position="141"/>
        <end position="230"/>
    </location>
</feature>
<dbReference type="Proteomes" id="UP000006222">
    <property type="component" value="Unassembled WGS sequence"/>
</dbReference>
<dbReference type="GO" id="GO:0006508">
    <property type="term" value="P:proteolysis"/>
    <property type="evidence" value="ECO:0007669"/>
    <property type="project" value="InterPro"/>
</dbReference>
<dbReference type="Pfam" id="PF00717">
    <property type="entry name" value="Peptidase_S24"/>
    <property type="match status" value="1"/>
</dbReference>
<dbReference type="Pfam" id="PF01726">
    <property type="entry name" value="LexA_DNA_bind"/>
    <property type="match status" value="1"/>
</dbReference>
<proteinExistence type="predicted"/>
<dbReference type="EC" id="3.4.21.88" evidence="13"/>
<evidence type="ECO:0000256" key="3">
    <source>
        <dbReference type="ARBA" id="ARBA00022763"/>
    </source>
</evidence>
<dbReference type="SUPFAM" id="SSF51306">
    <property type="entry name" value="LexA/Signal peptidase"/>
    <property type="match status" value="1"/>
</dbReference>
<protein>
    <submittedName>
        <fullName evidence="13">Peptidase S24, LexA repressor</fullName>
        <ecNumber evidence="13">3.4.21.88</ecNumber>
    </submittedName>
</protein>
<name>F2AUV6_RHOBT</name>
<keyword evidence="2" id="KW-0235">DNA replication</keyword>
<keyword evidence="9" id="KW-0234">DNA repair</keyword>
<dbReference type="EMBL" id="AFAR01000181">
    <property type="protein sequence ID" value="EGF26565.1"/>
    <property type="molecule type" value="Genomic_DNA"/>
</dbReference>
<keyword evidence="3" id="KW-0227">DNA damage</keyword>
<keyword evidence="5" id="KW-0068">Autocatalytic cleavage</keyword>
<dbReference type="GO" id="GO:0045892">
    <property type="term" value="P:negative regulation of DNA-templated transcription"/>
    <property type="evidence" value="ECO:0007669"/>
    <property type="project" value="InterPro"/>
</dbReference>
<evidence type="ECO:0000256" key="7">
    <source>
        <dbReference type="ARBA" id="ARBA00023125"/>
    </source>
</evidence>
<comment type="caution">
    <text evidence="13">The sequence shown here is derived from an EMBL/GenBank/DDBJ whole genome shotgun (WGS) entry which is preliminary data.</text>
</comment>
<keyword evidence="1" id="KW-0678">Repressor</keyword>
<dbReference type="PATRIC" id="fig|991778.3.peg.3725"/>
<gene>
    <name evidence="13" type="ORF">RBWH47_05463</name>
</gene>
<evidence type="ECO:0000256" key="2">
    <source>
        <dbReference type="ARBA" id="ARBA00022705"/>
    </source>
</evidence>
<dbReference type="InterPro" id="IPR036286">
    <property type="entry name" value="LexA/Signal_pep-like_sf"/>
</dbReference>
<dbReference type="InterPro" id="IPR050077">
    <property type="entry name" value="LexA_repressor"/>
</dbReference>
<keyword evidence="7" id="KW-0238">DNA-binding</keyword>
<evidence type="ECO:0000256" key="5">
    <source>
        <dbReference type="ARBA" id="ARBA00022813"/>
    </source>
</evidence>
<dbReference type="Gene3D" id="1.10.10.10">
    <property type="entry name" value="Winged helix-like DNA-binding domain superfamily/Winged helix DNA-binding domain"/>
    <property type="match status" value="1"/>
</dbReference>
<evidence type="ECO:0000256" key="6">
    <source>
        <dbReference type="ARBA" id="ARBA00023015"/>
    </source>
</evidence>
<dbReference type="InterPro" id="IPR006199">
    <property type="entry name" value="LexA_DNA-bd_dom"/>
</dbReference>
<evidence type="ECO:0000256" key="9">
    <source>
        <dbReference type="ARBA" id="ARBA00023204"/>
    </source>
</evidence>
<feature type="domain" description="LexA repressor DNA-binding" evidence="12">
    <location>
        <begin position="44"/>
        <end position="106"/>
    </location>
</feature>
<sequence>MKISEKSNVIKVIPMLGLTHSDRITSLPPPPTSLPSTKPMAKAQLTERQREVYELVRSLIRERGYGPTVREIGEHFGIRSPNGVMCHLRALERKGLITRKANKSRAIELTGEDARSPTGLPMAGIVRSQPTDIDVNATDVVDLGKILADGDRFVVQLSGDSLAARGIHDGDYIVINKQDNVQAGQLAAIETSPGNISLRYWYPTNGHVELRDGDRNSPPVTVLNPKVVGVAVATVRTAL</sequence>
<keyword evidence="10" id="KW-0742">SOS response</keyword>
<dbReference type="SUPFAM" id="SSF46785">
    <property type="entry name" value="Winged helix' DNA-binding domain"/>
    <property type="match status" value="1"/>
</dbReference>
<evidence type="ECO:0000256" key="8">
    <source>
        <dbReference type="ARBA" id="ARBA00023163"/>
    </source>
</evidence>
<dbReference type="GO" id="GO:0006281">
    <property type="term" value="P:DNA repair"/>
    <property type="evidence" value="ECO:0007669"/>
    <property type="project" value="UniProtKB-KW"/>
</dbReference>
<evidence type="ECO:0000256" key="4">
    <source>
        <dbReference type="ARBA" id="ARBA00022801"/>
    </source>
</evidence>
<organism evidence="13 14">
    <name type="scientific">Rhodopirellula baltica WH47</name>
    <dbReference type="NCBI Taxonomy" id="991778"/>
    <lineage>
        <taxon>Bacteria</taxon>
        <taxon>Pseudomonadati</taxon>
        <taxon>Planctomycetota</taxon>
        <taxon>Planctomycetia</taxon>
        <taxon>Pirellulales</taxon>
        <taxon>Pirellulaceae</taxon>
        <taxon>Rhodopirellula</taxon>
    </lineage>
</organism>
<reference evidence="13 14" key="1">
    <citation type="journal article" date="2013" name="Mar. Genomics">
        <title>Expression of sulfatases in Rhodopirellula baltica and the diversity of sulfatases in the genus Rhodopirellula.</title>
        <authorList>
            <person name="Wegner C.E."/>
            <person name="Richter-Heitmann T."/>
            <person name="Klindworth A."/>
            <person name="Klockow C."/>
            <person name="Richter M."/>
            <person name="Achstetter T."/>
            <person name="Glockner F.O."/>
            <person name="Harder J."/>
        </authorList>
    </citation>
    <scope>NUCLEOTIDE SEQUENCE [LARGE SCALE GENOMIC DNA]</scope>
    <source>
        <strain evidence="13 14">WH47</strain>
    </source>
</reference>
<dbReference type="InterPro" id="IPR006200">
    <property type="entry name" value="LexA"/>
</dbReference>
<dbReference type="FunFam" id="1.10.10.10:FF:000009">
    <property type="entry name" value="LexA repressor"/>
    <property type="match status" value="1"/>
</dbReference>
<evidence type="ECO:0000313" key="13">
    <source>
        <dbReference type="EMBL" id="EGF26565.1"/>
    </source>
</evidence>
<dbReference type="GO" id="GO:0009432">
    <property type="term" value="P:SOS response"/>
    <property type="evidence" value="ECO:0007669"/>
    <property type="project" value="UniProtKB-KW"/>
</dbReference>
<accession>F2AUV6</accession>
<evidence type="ECO:0000256" key="10">
    <source>
        <dbReference type="ARBA" id="ARBA00023236"/>
    </source>
</evidence>
<dbReference type="AlphaFoldDB" id="F2AUV6"/>
<dbReference type="Gene3D" id="2.10.109.10">
    <property type="entry name" value="Umud Fragment, subunit A"/>
    <property type="match status" value="1"/>
</dbReference>
<evidence type="ECO:0000256" key="1">
    <source>
        <dbReference type="ARBA" id="ARBA00022491"/>
    </source>
</evidence>
<dbReference type="PANTHER" id="PTHR33516">
    <property type="entry name" value="LEXA REPRESSOR"/>
    <property type="match status" value="1"/>
</dbReference>
<keyword evidence="4 13" id="KW-0378">Hydrolase</keyword>
<dbReference type="GO" id="GO:0003677">
    <property type="term" value="F:DNA binding"/>
    <property type="evidence" value="ECO:0007669"/>
    <property type="project" value="UniProtKB-KW"/>
</dbReference>
<dbReference type="PANTHER" id="PTHR33516:SF2">
    <property type="entry name" value="LEXA REPRESSOR-RELATED"/>
    <property type="match status" value="1"/>
</dbReference>
<evidence type="ECO:0000313" key="14">
    <source>
        <dbReference type="Proteomes" id="UP000006222"/>
    </source>
</evidence>
<dbReference type="InterPro" id="IPR036388">
    <property type="entry name" value="WH-like_DNA-bd_sf"/>
</dbReference>
<evidence type="ECO:0000259" key="12">
    <source>
        <dbReference type="Pfam" id="PF01726"/>
    </source>
</evidence>